<dbReference type="Proteomes" id="UP001187192">
    <property type="component" value="Unassembled WGS sequence"/>
</dbReference>
<gene>
    <name evidence="3" type="ORF">TIFTF001_010389</name>
</gene>
<evidence type="ECO:0000256" key="2">
    <source>
        <dbReference type="SAM" id="SignalP"/>
    </source>
</evidence>
<evidence type="ECO:0000313" key="4">
    <source>
        <dbReference type="Proteomes" id="UP001187192"/>
    </source>
</evidence>
<feature type="region of interest" description="Disordered" evidence="1">
    <location>
        <begin position="28"/>
        <end position="54"/>
    </location>
</feature>
<organism evidence="3 4">
    <name type="scientific">Ficus carica</name>
    <name type="common">Common fig</name>
    <dbReference type="NCBI Taxonomy" id="3494"/>
    <lineage>
        <taxon>Eukaryota</taxon>
        <taxon>Viridiplantae</taxon>
        <taxon>Streptophyta</taxon>
        <taxon>Embryophyta</taxon>
        <taxon>Tracheophyta</taxon>
        <taxon>Spermatophyta</taxon>
        <taxon>Magnoliopsida</taxon>
        <taxon>eudicotyledons</taxon>
        <taxon>Gunneridae</taxon>
        <taxon>Pentapetalae</taxon>
        <taxon>rosids</taxon>
        <taxon>fabids</taxon>
        <taxon>Rosales</taxon>
        <taxon>Moraceae</taxon>
        <taxon>Ficeae</taxon>
        <taxon>Ficus</taxon>
    </lineage>
</organism>
<feature type="compositionally biased region" description="Basic and acidic residues" evidence="1">
    <location>
        <begin position="28"/>
        <end position="42"/>
    </location>
</feature>
<keyword evidence="2" id="KW-0732">Signal</keyword>
<keyword evidence="4" id="KW-1185">Reference proteome</keyword>
<evidence type="ECO:0000313" key="3">
    <source>
        <dbReference type="EMBL" id="GMN41177.1"/>
    </source>
</evidence>
<name>A0AA87ZVF1_FICCA</name>
<dbReference type="AlphaFoldDB" id="A0AA87ZVF1"/>
<proteinExistence type="predicted"/>
<protein>
    <submittedName>
        <fullName evidence="3">Uncharacterized protein</fullName>
    </submittedName>
</protein>
<accession>A0AA87ZVF1</accession>
<reference evidence="3" key="1">
    <citation type="submission" date="2023-07" db="EMBL/GenBank/DDBJ databases">
        <title>draft genome sequence of fig (Ficus carica).</title>
        <authorList>
            <person name="Takahashi T."/>
            <person name="Nishimura K."/>
        </authorList>
    </citation>
    <scope>NUCLEOTIDE SEQUENCE</scope>
</reference>
<sequence length="75" mass="8354">MSGVRWCKVVDVACLATVRLLAGTRRCDRGSMGRPSRKELSCSRESVARASTSEPDGDLLEVLKEEISDLQRWND</sequence>
<feature type="signal peptide" evidence="2">
    <location>
        <begin position="1"/>
        <end position="22"/>
    </location>
</feature>
<dbReference type="EMBL" id="BTGU01000012">
    <property type="protein sequence ID" value="GMN41177.1"/>
    <property type="molecule type" value="Genomic_DNA"/>
</dbReference>
<evidence type="ECO:0000256" key="1">
    <source>
        <dbReference type="SAM" id="MobiDB-lite"/>
    </source>
</evidence>
<feature type="chain" id="PRO_5041634722" evidence="2">
    <location>
        <begin position="23"/>
        <end position="75"/>
    </location>
</feature>
<comment type="caution">
    <text evidence="3">The sequence shown here is derived from an EMBL/GenBank/DDBJ whole genome shotgun (WGS) entry which is preliminary data.</text>
</comment>